<keyword evidence="3" id="KW-1185">Reference proteome</keyword>
<dbReference type="InterPro" id="IPR026341">
    <property type="entry name" value="T9SS_type_B"/>
</dbReference>
<organism evidence="2 3">
    <name type="scientific">Pricia mediterranea</name>
    <dbReference type="NCBI Taxonomy" id="3076079"/>
    <lineage>
        <taxon>Bacteria</taxon>
        <taxon>Pseudomonadati</taxon>
        <taxon>Bacteroidota</taxon>
        <taxon>Flavobacteriia</taxon>
        <taxon>Flavobacteriales</taxon>
        <taxon>Flavobacteriaceae</taxon>
        <taxon>Pricia</taxon>
    </lineage>
</organism>
<dbReference type="EMBL" id="JAVTTP010000001">
    <property type="protein sequence ID" value="MDT7829717.1"/>
    <property type="molecule type" value="Genomic_DNA"/>
</dbReference>
<evidence type="ECO:0000313" key="2">
    <source>
        <dbReference type="EMBL" id="MDT7829717.1"/>
    </source>
</evidence>
<evidence type="ECO:0000256" key="1">
    <source>
        <dbReference type="SAM" id="MobiDB-lite"/>
    </source>
</evidence>
<dbReference type="Proteomes" id="UP001250656">
    <property type="component" value="Unassembled WGS sequence"/>
</dbReference>
<feature type="region of interest" description="Disordered" evidence="1">
    <location>
        <begin position="86"/>
        <end position="105"/>
    </location>
</feature>
<comment type="caution">
    <text evidence="2">The sequence shown here is derived from an EMBL/GenBank/DDBJ whole genome shotgun (WGS) entry which is preliminary data.</text>
</comment>
<sequence length="690" mass="75950">MKIGILVTTIFTVGSHALFGQILVDDTNYTVAQLVSDVLINSNCAETSNYTSFTGTQQNINGIGYFNANNTDFPFEEGIVLSTGRARDARGPNTDINDSGTESWPGDEDLMTITKTGNLFNATFIQFDFVPLTNNISFNFLFASEEYQENYQCIYSDVFAFILTDAQGVSTNLALVPGTDQPVRATTIRPGVAEQCAARNLDFFGQINGDMDAISFEGQTESLKAESRVTPGETYTIKLVISDNQDPQVDSAVFLEAGSFSVGFDLGEDRTVDNGNPACIDEPIPLDATIEGVQRYRWYKDGSEIAAWTDTPKVALTESGTYRVDLIFSASCVSSGGLQVDFIAPPEIGERPADLTGCDIDGDGSEIFDLSANGAIMMGAQDPAIYAVTYFKSDADARAYAHPIENPDTYETRQSETIYARLSSGNSCYEITAFVLNLQALDFEASLPTSHVLCLDNNDGLLGLPPVLDTGLSPSEYNFTWYANEISEDNRIAGATGPSLSVSSLGTYHVRLQNLEVGCQFFLTTEVLPSRQPDIFEVRSVSDTFANNNTVEITAEGEGTYLYAVDDSEFAASNRFENLGAEEHTAYITDSENCSVLSKKFTIVDFPRFFTPNGDGINDVWRIVGFPEIEQAEITIFDQYGTMLYQFNDRSGWDGTAHDRNMPANDYWFKITYVKDNVHKEFKSHFTLKR</sequence>
<dbReference type="NCBIfam" id="NF038133">
    <property type="entry name" value="choice_anch_L"/>
    <property type="match status" value="1"/>
</dbReference>
<proteinExistence type="predicted"/>
<name>A0ABU3L7Q5_9FLAO</name>
<gene>
    <name evidence="2" type="ORF">RQM65_13670</name>
</gene>
<dbReference type="RefSeq" id="WP_314015846.1">
    <property type="nucleotide sequence ID" value="NZ_JAVTTP010000001.1"/>
</dbReference>
<accession>A0ABU3L7Q5</accession>
<evidence type="ECO:0000313" key="3">
    <source>
        <dbReference type="Proteomes" id="UP001250656"/>
    </source>
</evidence>
<protein>
    <submittedName>
        <fullName evidence="2">Choice-of-anchor L domain-containing protein</fullName>
    </submittedName>
</protein>
<dbReference type="InterPro" id="IPR049804">
    <property type="entry name" value="Choice_anch_L"/>
</dbReference>
<reference evidence="2 3" key="1">
    <citation type="submission" date="2023-09" db="EMBL/GenBank/DDBJ databases">
        <title>Novel taxa isolated from Blanes Bay.</title>
        <authorList>
            <person name="Rey-Velasco X."/>
            <person name="Lucena T."/>
        </authorList>
    </citation>
    <scope>NUCLEOTIDE SEQUENCE [LARGE SCALE GENOMIC DNA]</scope>
    <source>
        <strain evidence="2 3">S334</strain>
    </source>
</reference>
<dbReference type="NCBIfam" id="TIGR04131">
    <property type="entry name" value="Bac_Flav_CTERM"/>
    <property type="match status" value="1"/>
</dbReference>
<dbReference type="Pfam" id="PF13585">
    <property type="entry name" value="CHU_C"/>
    <property type="match status" value="1"/>
</dbReference>